<accession>A0ABR4AUZ5</accession>
<dbReference type="EMBL" id="JBHFEH010000075">
    <property type="protein sequence ID" value="KAL2048963.1"/>
    <property type="molecule type" value="Genomic_DNA"/>
</dbReference>
<protein>
    <submittedName>
        <fullName evidence="1">Uncharacterized protein</fullName>
    </submittedName>
</protein>
<keyword evidence="2" id="KW-1185">Reference proteome</keyword>
<sequence>MAKDEVTPVNDIAHDDQKLEEKASASYGADLVLDPKETTGTDFESVDSAVCAILVKKDGGAGAVTYRPQVWQELHVLWHPFSAILSPPPFLTCECISSMRHCSPSER</sequence>
<proteinExistence type="predicted"/>
<dbReference type="Proteomes" id="UP001590951">
    <property type="component" value="Unassembled WGS sequence"/>
</dbReference>
<gene>
    <name evidence="1" type="ORF">ABVK25_010816</name>
</gene>
<evidence type="ECO:0000313" key="2">
    <source>
        <dbReference type="Proteomes" id="UP001590951"/>
    </source>
</evidence>
<evidence type="ECO:0000313" key="1">
    <source>
        <dbReference type="EMBL" id="KAL2048963.1"/>
    </source>
</evidence>
<name>A0ABR4AUZ5_9LECA</name>
<organism evidence="1 2">
    <name type="scientific">Lepraria finkii</name>
    <dbReference type="NCBI Taxonomy" id="1340010"/>
    <lineage>
        <taxon>Eukaryota</taxon>
        <taxon>Fungi</taxon>
        <taxon>Dikarya</taxon>
        <taxon>Ascomycota</taxon>
        <taxon>Pezizomycotina</taxon>
        <taxon>Lecanoromycetes</taxon>
        <taxon>OSLEUM clade</taxon>
        <taxon>Lecanoromycetidae</taxon>
        <taxon>Lecanorales</taxon>
        <taxon>Lecanorineae</taxon>
        <taxon>Stereocaulaceae</taxon>
        <taxon>Lepraria</taxon>
    </lineage>
</organism>
<reference evidence="1 2" key="1">
    <citation type="submission" date="2024-09" db="EMBL/GenBank/DDBJ databases">
        <title>Rethinking Asexuality: The Enigmatic Case of Functional Sexual Genes in Lepraria (Stereocaulaceae).</title>
        <authorList>
            <person name="Doellman M."/>
            <person name="Sun Y."/>
            <person name="Barcenas-Pena A."/>
            <person name="Lumbsch H.T."/>
            <person name="Grewe F."/>
        </authorList>
    </citation>
    <scope>NUCLEOTIDE SEQUENCE [LARGE SCALE GENOMIC DNA]</scope>
    <source>
        <strain evidence="1 2">Grewe 0041</strain>
    </source>
</reference>
<comment type="caution">
    <text evidence="1">The sequence shown here is derived from an EMBL/GenBank/DDBJ whole genome shotgun (WGS) entry which is preliminary data.</text>
</comment>